<dbReference type="InterPro" id="IPR001585">
    <property type="entry name" value="TAL/FSA"/>
</dbReference>
<evidence type="ECO:0000313" key="3">
    <source>
        <dbReference type="Proteomes" id="UP000028643"/>
    </source>
</evidence>
<dbReference type="EMBL" id="JPQT01000085">
    <property type="protein sequence ID" value="KFE53233.1"/>
    <property type="molecule type" value="Genomic_DNA"/>
</dbReference>
<sequence length="407" mass="45211">MAGLRYVRMLKDANPESEVWWDGSPSCYGVFKSTMLERYHELRTVIDSLMPEPLAANFSGITGVTTNPRLINTAFLHTHQYPDRRTINSRTNWLDAAQHRRTIYSQLVLDAARQLVAMWHASSKRFGWLSAQVDPFLGEDTSAIVKHGLELSRLAPNIMIKIPGSQAGYLAIEQLVAQGCSINNTFCFTVSQFAAGLAAVERGRAKARRLGVDVAQARYVISFMIGRFGADEAFDRQARALGIGLSTEDKRWAELAVYDAIQTLLTATPSPVRLLIASIKIDGEGQDGEHCWHLERTGERTTLYTLPAPIIEFLLRRERAGRPVLPAARLAIPVQVLDKLLRIDYFKQAYQLGGLEPERFAQHPAFVTALQYACGARAELDGFIESLGMDLPQRPVNALRACAGGRT</sequence>
<comment type="caution">
    <text evidence="2">The sequence shown here is derived from an EMBL/GenBank/DDBJ whole genome shotgun (WGS) entry which is preliminary data.</text>
</comment>
<organism evidence="2 3">
    <name type="scientific">Pseudomonas syringae</name>
    <dbReference type="NCBI Taxonomy" id="317"/>
    <lineage>
        <taxon>Bacteria</taxon>
        <taxon>Pseudomonadati</taxon>
        <taxon>Pseudomonadota</taxon>
        <taxon>Gammaproteobacteria</taxon>
        <taxon>Pseudomonadales</taxon>
        <taxon>Pseudomonadaceae</taxon>
        <taxon>Pseudomonas</taxon>
    </lineage>
</organism>
<evidence type="ECO:0008006" key="4">
    <source>
        <dbReference type="Google" id="ProtNLM"/>
    </source>
</evidence>
<evidence type="ECO:0000313" key="2">
    <source>
        <dbReference type="EMBL" id="KFE53233.1"/>
    </source>
</evidence>
<proteinExistence type="predicted"/>
<dbReference type="PANTHER" id="PTHR10683">
    <property type="entry name" value="TRANSALDOLASE"/>
    <property type="match status" value="1"/>
</dbReference>
<dbReference type="Gene3D" id="3.20.20.70">
    <property type="entry name" value="Aldolase class I"/>
    <property type="match status" value="1"/>
</dbReference>
<dbReference type="SUPFAM" id="SSF51569">
    <property type="entry name" value="Aldolase"/>
    <property type="match status" value="1"/>
</dbReference>
<dbReference type="InterPro" id="IPR013785">
    <property type="entry name" value="Aldolase_TIM"/>
</dbReference>
<evidence type="ECO:0000256" key="1">
    <source>
        <dbReference type="ARBA" id="ARBA00023270"/>
    </source>
</evidence>
<dbReference type="Pfam" id="PF00923">
    <property type="entry name" value="TAL_FSA"/>
    <property type="match status" value="1"/>
</dbReference>
<gene>
    <name evidence="2" type="ORF">IV02_06155</name>
</gene>
<protein>
    <recommendedName>
        <fullName evidence="4">Transaldolase</fullName>
    </recommendedName>
</protein>
<accession>A0A085VCS0</accession>
<dbReference type="Proteomes" id="UP000028643">
    <property type="component" value="Unassembled WGS sequence"/>
</dbReference>
<dbReference type="PANTHER" id="PTHR10683:SF31">
    <property type="entry name" value="TRANSALDOLASE"/>
    <property type="match status" value="1"/>
</dbReference>
<dbReference type="AlphaFoldDB" id="A0A085VCS0"/>
<name>A0A085VCS0_PSESX</name>
<dbReference type="GO" id="GO:0005975">
    <property type="term" value="P:carbohydrate metabolic process"/>
    <property type="evidence" value="ECO:0007669"/>
    <property type="project" value="InterPro"/>
</dbReference>
<reference evidence="2 3" key="1">
    <citation type="submission" date="2014-07" db="EMBL/GenBank/DDBJ databases">
        <title>Draft Genome Sequences of Environmental Pseudomonas syringae strains.</title>
        <authorList>
            <person name="Baltrus D.A."/>
            <person name="Berge O."/>
            <person name="Morris C."/>
        </authorList>
    </citation>
    <scope>NUCLEOTIDE SEQUENCE [LARGE SCALE GENOMIC DNA]</scope>
    <source>
        <strain evidence="2 3">CEB003</strain>
    </source>
</reference>
<keyword evidence="1" id="KW-0704">Schiff base</keyword>
<dbReference type="PATRIC" id="fig|317.174.peg.1253"/>